<evidence type="ECO:0000313" key="8">
    <source>
        <dbReference type="EMBL" id="OBA24930.1"/>
    </source>
</evidence>
<dbReference type="Proteomes" id="UP000092321">
    <property type="component" value="Unassembled WGS sequence"/>
</dbReference>
<feature type="disulfide bond" evidence="7">
    <location>
        <begin position="27"/>
        <end position="59"/>
    </location>
</feature>
<dbReference type="SUPFAM" id="SSF47694">
    <property type="entry name" value="Cytochrome c oxidase subunit h"/>
    <property type="match status" value="1"/>
</dbReference>
<dbReference type="PIRSF" id="PIRSF000278">
    <property type="entry name" value="Cyt_c_oxidase_6B"/>
    <property type="match status" value="1"/>
</dbReference>
<comment type="caution">
    <text evidence="8">The sequence shown here is derived from an EMBL/GenBank/DDBJ whole genome shotgun (WGS) entry which is preliminary data.</text>
</comment>
<dbReference type="OrthoDB" id="1107506at2759"/>
<dbReference type="GO" id="GO:0045277">
    <property type="term" value="C:respiratory chain complex IV"/>
    <property type="evidence" value="ECO:0007669"/>
    <property type="project" value="InterPro"/>
</dbReference>
<proteinExistence type="inferred from homology"/>
<evidence type="ECO:0000256" key="5">
    <source>
        <dbReference type="ARBA" id="ARBA00023157"/>
    </source>
</evidence>
<dbReference type="InterPro" id="IPR048280">
    <property type="entry name" value="COX6B-like"/>
</dbReference>
<dbReference type="GO" id="GO:0006123">
    <property type="term" value="P:mitochondrial electron transport, cytochrome c to oxygen"/>
    <property type="evidence" value="ECO:0007669"/>
    <property type="project" value="UniProtKB-ARBA"/>
</dbReference>
<evidence type="ECO:0000256" key="4">
    <source>
        <dbReference type="ARBA" id="ARBA00023128"/>
    </source>
</evidence>
<organism evidence="8 9">
    <name type="scientific">Hanseniaspora valbyensis NRRL Y-1626</name>
    <dbReference type="NCBI Taxonomy" id="766949"/>
    <lineage>
        <taxon>Eukaryota</taxon>
        <taxon>Fungi</taxon>
        <taxon>Dikarya</taxon>
        <taxon>Ascomycota</taxon>
        <taxon>Saccharomycotina</taxon>
        <taxon>Saccharomycetes</taxon>
        <taxon>Saccharomycodales</taxon>
        <taxon>Saccharomycodaceae</taxon>
        <taxon>Hanseniaspora</taxon>
    </lineage>
</organism>
<protein>
    <recommendedName>
        <fullName evidence="6">Cytochrome c oxidase subunit</fullName>
    </recommendedName>
</protein>
<evidence type="ECO:0000256" key="3">
    <source>
        <dbReference type="ARBA" id="ARBA00006425"/>
    </source>
</evidence>
<comment type="similarity">
    <text evidence="3">Belongs to the cytochrome c oxidase subunit 6B family.</text>
</comment>
<dbReference type="FunFam" id="1.10.10.140:FF:000001">
    <property type="entry name" value="Cytochrome c oxidase subunit 6B1"/>
    <property type="match status" value="1"/>
</dbReference>
<evidence type="ECO:0000256" key="6">
    <source>
        <dbReference type="PIRNR" id="PIRNR000278"/>
    </source>
</evidence>
<feature type="disulfide bond" evidence="7">
    <location>
        <begin position="37"/>
        <end position="48"/>
    </location>
</feature>
<evidence type="ECO:0000313" key="9">
    <source>
        <dbReference type="Proteomes" id="UP000092321"/>
    </source>
</evidence>
<dbReference type="CDD" id="cd00926">
    <property type="entry name" value="Cyt_c_Oxidase_VIb"/>
    <property type="match status" value="1"/>
</dbReference>
<comment type="function">
    <text evidence="6">Component of the cytochrome c oxidase, the last enzyme in the mitochondrial electron transport chain which drives oxidative phosphorylation.</text>
</comment>
<comment type="subcellular location">
    <subcellularLocation>
        <location evidence="1">Mitochondrion inner membrane</location>
        <topology evidence="1">Peripheral membrane protein</topology>
        <orientation evidence="1">Intermembrane side</orientation>
    </subcellularLocation>
</comment>
<dbReference type="AlphaFoldDB" id="A0A1B7T888"/>
<evidence type="ECO:0000256" key="7">
    <source>
        <dbReference type="PIRSR" id="PIRSR000278-1"/>
    </source>
</evidence>
<dbReference type="PANTHER" id="PTHR11387">
    <property type="entry name" value="CYTOCHROME C OXIDASE SUBUNIT 6B"/>
    <property type="match status" value="1"/>
</dbReference>
<gene>
    <name evidence="8" type="ORF">HANVADRAFT_54224</name>
</gene>
<dbReference type="Gene3D" id="1.10.10.140">
    <property type="entry name" value="Cytochrome c oxidase, subunit VIb"/>
    <property type="match status" value="1"/>
</dbReference>
<accession>A0A1B7T888</accession>
<reference evidence="9" key="1">
    <citation type="journal article" date="2016" name="Proc. Natl. Acad. Sci. U.S.A.">
        <title>Comparative genomics of biotechnologically important yeasts.</title>
        <authorList>
            <person name="Riley R."/>
            <person name="Haridas S."/>
            <person name="Wolfe K.H."/>
            <person name="Lopes M.R."/>
            <person name="Hittinger C.T."/>
            <person name="Goeker M."/>
            <person name="Salamov A.A."/>
            <person name="Wisecaver J.H."/>
            <person name="Long T.M."/>
            <person name="Calvey C.H."/>
            <person name="Aerts A.L."/>
            <person name="Barry K.W."/>
            <person name="Choi C."/>
            <person name="Clum A."/>
            <person name="Coughlan A.Y."/>
            <person name="Deshpande S."/>
            <person name="Douglass A.P."/>
            <person name="Hanson S.J."/>
            <person name="Klenk H.-P."/>
            <person name="LaButti K.M."/>
            <person name="Lapidus A."/>
            <person name="Lindquist E.A."/>
            <person name="Lipzen A.M."/>
            <person name="Meier-Kolthoff J.P."/>
            <person name="Ohm R.A."/>
            <person name="Otillar R.P."/>
            <person name="Pangilinan J.L."/>
            <person name="Peng Y."/>
            <person name="Rokas A."/>
            <person name="Rosa C.A."/>
            <person name="Scheuner C."/>
            <person name="Sibirny A.A."/>
            <person name="Slot J.C."/>
            <person name="Stielow J.B."/>
            <person name="Sun H."/>
            <person name="Kurtzman C.P."/>
            <person name="Blackwell M."/>
            <person name="Grigoriev I.V."/>
            <person name="Jeffries T.W."/>
        </authorList>
    </citation>
    <scope>NUCLEOTIDE SEQUENCE [LARGE SCALE GENOMIC DNA]</scope>
    <source>
        <strain evidence="9">NRRL Y-1626</strain>
    </source>
</reference>
<keyword evidence="4 6" id="KW-0496">Mitochondrion</keyword>
<keyword evidence="5 7" id="KW-1015">Disulfide bond</keyword>
<name>A0A1B7T888_9ASCO</name>
<evidence type="ECO:0000256" key="2">
    <source>
        <dbReference type="ARBA" id="ARBA00004673"/>
    </source>
</evidence>
<evidence type="ECO:0000256" key="1">
    <source>
        <dbReference type="ARBA" id="ARBA00004137"/>
    </source>
</evidence>
<dbReference type="InterPro" id="IPR036549">
    <property type="entry name" value="CX6/COA6-like_sf"/>
</dbReference>
<keyword evidence="9" id="KW-1185">Reference proteome</keyword>
<dbReference type="GO" id="GO:0005743">
    <property type="term" value="C:mitochondrial inner membrane"/>
    <property type="evidence" value="ECO:0007669"/>
    <property type="project" value="UniProtKB-SubCell"/>
</dbReference>
<dbReference type="Pfam" id="PF02297">
    <property type="entry name" value="COX6B"/>
    <property type="match status" value="1"/>
</dbReference>
<dbReference type="InterPro" id="IPR003213">
    <property type="entry name" value="Cyt_c_oxidase_su6B"/>
</dbReference>
<comment type="pathway">
    <text evidence="2">Energy metabolism; oxidative phosphorylation.</text>
</comment>
<sequence>MAEEKKLDWITPQFDPRFPNPNQTVHCFQSYIDYHKCVNIKGDEFAPCKVFLRTFSSLCPNAWVAKWDEQREQGIFPVNLEPATPKEE</sequence>
<dbReference type="EMBL" id="LXPE01000334">
    <property type="protein sequence ID" value="OBA24930.1"/>
    <property type="molecule type" value="Genomic_DNA"/>
</dbReference>